<gene>
    <name evidence="2" type="ORF">J2S70_001133</name>
</gene>
<proteinExistence type="predicted"/>
<dbReference type="PANTHER" id="PTHR43283">
    <property type="entry name" value="BETA-LACTAMASE-RELATED"/>
    <property type="match status" value="1"/>
</dbReference>
<feature type="domain" description="Beta-lactamase-related" evidence="1">
    <location>
        <begin position="35"/>
        <end position="254"/>
    </location>
</feature>
<evidence type="ECO:0000313" key="2">
    <source>
        <dbReference type="EMBL" id="MDP9806551.1"/>
    </source>
</evidence>
<evidence type="ECO:0000313" key="3">
    <source>
        <dbReference type="Proteomes" id="UP001243212"/>
    </source>
</evidence>
<keyword evidence="3" id="KW-1185">Reference proteome</keyword>
<dbReference type="Gene3D" id="3.40.710.10">
    <property type="entry name" value="DD-peptidase/beta-lactamase superfamily"/>
    <property type="match status" value="1"/>
</dbReference>
<evidence type="ECO:0000259" key="1">
    <source>
        <dbReference type="Pfam" id="PF00144"/>
    </source>
</evidence>
<dbReference type="InterPro" id="IPR012338">
    <property type="entry name" value="Beta-lactam/transpept-like"/>
</dbReference>
<dbReference type="InterPro" id="IPR001466">
    <property type="entry name" value="Beta-lactam-related"/>
</dbReference>
<dbReference type="SUPFAM" id="SSF56601">
    <property type="entry name" value="beta-lactamase/transpeptidase-like"/>
    <property type="match status" value="1"/>
</dbReference>
<dbReference type="InterPro" id="IPR050789">
    <property type="entry name" value="Diverse_Enzym_Activities"/>
</dbReference>
<dbReference type="Proteomes" id="UP001243212">
    <property type="component" value="Unassembled WGS sequence"/>
</dbReference>
<dbReference type="PANTHER" id="PTHR43283:SF15">
    <property type="entry name" value="CONSERVED PROTEIN"/>
    <property type="match status" value="1"/>
</dbReference>
<comment type="caution">
    <text evidence="2">The sequence shown here is derived from an EMBL/GenBank/DDBJ whole genome shotgun (WGS) entry which is preliminary data.</text>
</comment>
<dbReference type="Pfam" id="PF00144">
    <property type="entry name" value="Beta-lactamase"/>
    <property type="match status" value="1"/>
</dbReference>
<reference evidence="2 3" key="1">
    <citation type="submission" date="2023-07" db="EMBL/GenBank/DDBJ databases">
        <title>Sequencing the genomes of 1000 actinobacteria strains.</title>
        <authorList>
            <person name="Klenk H.-P."/>
        </authorList>
    </citation>
    <scope>NUCLEOTIDE SEQUENCE [LARGE SCALE GENOMIC DNA]</scope>
    <source>
        <strain evidence="2 3">DSM 17163</strain>
    </source>
</reference>
<dbReference type="RefSeq" id="WP_307682767.1">
    <property type="nucleotide sequence ID" value="NZ_JAUSQX010000001.1"/>
</dbReference>
<protein>
    <submittedName>
        <fullName evidence="2">CubicO group peptidase (Beta-lactamase class C family)</fullName>
    </submittedName>
</protein>
<accession>A0ABT9NGP0</accession>
<name>A0ABT9NGP0_9ACTO</name>
<organism evidence="2 3">
    <name type="scientific">Trueperella bonasi</name>
    <dbReference type="NCBI Taxonomy" id="312286"/>
    <lineage>
        <taxon>Bacteria</taxon>
        <taxon>Bacillati</taxon>
        <taxon>Actinomycetota</taxon>
        <taxon>Actinomycetes</taxon>
        <taxon>Actinomycetales</taxon>
        <taxon>Actinomycetaceae</taxon>
        <taxon>Trueperella</taxon>
    </lineage>
</organism>
<dbReference type="EMBL" id="JAUSQX010000001">
    <property type="protein sequence ID" value="MDP9806551.1"/>
    <property type="molecule type" value="Genomic_DNA"/>
</dbReference>
<sequence length="283" mass="31181">MITEPLPEDKFAFERAYVAFDANNIMLEVGDVEKIYQYKSVTKPIAAWGILVAIAKGKFDLDTPAGPPGSTFRHLLAHASGLPPEEGDPLAMPGRRRIYSNYGFDVMGQEAEKYLDVSIQDWVEREVLDPLGMESVRIVGSIAHAGTGCARCLVPFGREVLKPTLIPRDLAEKAFQSQFAGIPGVTPGYGRQQNNPWGLGFSIRNPLEPHWTGHEFSNHVVGHFGMSGSFFYMDLSKGKGGAFLGVQNFNKEHIQHWPALTDAMIQIDPEPSGQMDILNSILP</sequence>